<evidence type="ECO:0000313" key="12">
    <source>
        <dbReference type="EMBL" id="KAK7163168.1"/>
    </source>
</evidence>
<evidence type="ECO:0000256" key="8">
    <source>
        <dbReference type="SAM" id="MobiDB-lite"/>
    </source>
</evidence>
<evidence type="ECO:0000259" key="11">
    <source>
        <dbReference type="PROSITE" id="PS51041"/>
    </source>
</evidence>
<keyword evidence="2" id="KW-0964">Secreted</keyword>
<evidence type="ECO:0000256" key="3">
    <source>
        <dbReference type="ARBA" id="ARBA00022530"/>
    </source>
</evidence>
<feature type="signal peptide" evidence="9">
    <location>
        <begin position="1"/>
        <end position="25"/>
    </location>
</feature>
<dbReference type="SUPFAM" id="SSF49842">
    <property type="entry name" value="TNF-like"/>
    <property type="match status" value="1"/>
</dbReference>
<keyword evidence="3" id="KW-0272">Extracellular matrix</keyword>
<feature type="compositionally biased region" description="Polar residues" evidence="8">
    <location>
        <begin position="127"/>
        <end position="151"/>
    </location>
</feature>
<dbReference type="Pfam" id="PF07546">
    <property type="entry name" value="EMI"/>
    <property type="match status" value="1"/>
</dbReference>
<feature type="region of interest" description="Disordered" evidence="8">
    <location>
        <begin position="122"/>
        <end position="171"/>
    </location>
</feature>
<evidence type="ECO:0000256" key="9">
    <source>
        <dbReference type="SAM" id="SignalP"/>
    </source>
</evidence>
<feature type="chain" id="PRO_5043016772" description="Elastin microfibril interfacer 2" evidence="9">
    <location>
        <begin position="26"/>
        <end position="1100"/>
    </location>
</feature>
<feature type="domain" description="C1q" evidence="10">
    <location>
        <begin position="951"/>
        <end position="1099"/>
    </location>
</feature>
<comment type="subcellular location">
    <subcellularLocation>
        <location evidence="1">Secreted</location>
        <location evidence="1">Extracellular space</location>
        <location evidence="1">Extracellular matrix</location>
    </subcellularLocation>
</comment>
<dbReference type="InterPro" id="IPR050392">
    <property type="entry name" value="Collagen/C1q_domain"/>
</dbReference>
<feature type="compositionally biased region" description="Basic and acidic residues" evidence="8">
    <location>
        <begin position="152"/>
        <end position="171"/>
    </location>
</feature>
<accession>A0AAN9HAM5</accession>
<dbReference type="PANTHER" id="PTHR15427">
    <property type="entry name" value="EMILIN ELASTIN MICROFIBRIL INTERFACE-LOCATED PROTEIN ELASTIN MICROFIBRIL INTERFACER"/>
    <property type="match status" value="1"/>
</dbReference>
<protein>
    <recommendedName>
        <fullName evidence="14">Elastin microfibril interfacer 2</fullName>
    </recommendedName>
</protein>
<evidence type="ECO:0000259" key="10">
    <source>
        <dbReference type="PROSITE" id="PS50871"/>
    </source>
</evidence>
<dbReference type="Gene3D" id="2.60.120.40">
    <property type="match status" value="1"/>
</dbReference>
<evidence type="ECO:0000256" key="5">
    <source>
        <dbReference type="ARBA" id="ARBA00023054"/>
    </source>
</evidence>
<dbReference type="EMBL" id="JAYKXH010000007">
    <property type="protein sequence ID" value="KAK7163168.1"/>
    <property type="molecule type" value="Genomic_DNA"/>
</dbReference>
<comment type="caution">
    <text evidence="12">The sequence shown here is derived from an EMBL/GenBank/DDBJ whole genome shotgun (WGS) entry which is preliminary data.</text>
</comment>
<dbReference type="PROSITE" id="PS51041">
    <property type="entry name" value="EMI"/>
    <property type="match status" value="1"/>
</dbReference>
<reference evidence="12 13" key="1">
    <citation type="submission" date="2024-02" db="EMBL/GenBank/DDBJ databases">
        <title>Chromosome-level genome assembly of the Eurasian Minnow (Phoxinus phoxinus).</title>
        <authorList>
            <person name="Oriowo T.O."/>
            <person name="Martin S."/>
            <person name="Stange M."/>
            <person name="Chrysostomakis Y."/>
            <person name="Brown T."/>
            <person name="Winkler S."/>
            <person name="Kukowka S."/>
            <person name="Myers E.W."/>
            <person name="Bohne A."/>
        </authorList>
    </citation>
    <scope>NUCLEOTIDE SEQUENCE [LARGE SCALE GENOMIC DNA]</scope>
    <source>
        <strain evidence="12">ZFMK-TIS-60720</strain>
        <tissue evidence="12">Whole Organism</tissue>
    </source>
</reference>
<dbReference type="Proteomes" id="UP001364617">
    <property type="component" value="Unassembled WGS sequence"/>
</dbReference>
<feature type="domain" description="EMI" evidence="11">
    <location>
        <begin position="45"/>
        <end position="122"/>
    </location>
</feature>
<dbReference type="InterPro" id="IPR008983">
    <property type="entry name" value="Tumour_necrosis_fac-like_dom"/>
</dbReference>
<dbReference type="InterPro" id="IPR011489">
    <property type="entry name" value="EMI_domain"/>
</dbReference>
<feature type="coiled-coil region" evidence="7">
    <location>
        <begin position="327"/>
        <end position="354"/>
    </location>
</feature>
<evidence type="ECO:0000313" key="13">
    <source>
        <dbReference type="Proteomes" id="UP001364617"/>
    </source>
</evidence>
<proteinExistence type="predicted"/>
<dbReference type="FunFam" id="2.60.120.40:FF:000035">
    <property type="entry name" value="Elastin microfibril interfacer 2a"/>
    <property type="match status" value="1"/>
</dbReference>
<name>A0AAN9HAM5_9TELE</name>
<evidence type="ECO:0008006" key="14">
    <source>
        <dbReference type="Google" id="ProtNLM"/>
    </source>
</evidence>
<dbReference type="PROSITE" id="PS50871">
    <property type="entry name" value="C1Q"/>
    <property type="match status" value="1"/>
</dbReference>
<dbReference type="InterPro" id="IPR001073">
    <property type="entry name" value="C1q_dom"/>
</dbReference>
<keyword evidence="13" id="KW-1185">Reference proteome</keyword>
<evidence type="ECO:0000256" key="6">
    <source>
        <dbReference type="ARBA" id="ARBA00023157"/>
    </source>
</evidence>
<dbReference type="AlphaFoldDB" id="A0AAN9HAM5"/>
<evidence type="ECO:0000256" key="4">
    <source>
        <dbReference type="ARBA" id="ARBA00022729"/>
    </source>
</evidence>
<evidence type="ECO:0000256" key="2">
    <source>
        <dbReference type="ARBA" id="ARBA00022525"/>
    </source>
</evidence>
<dbReference type="Pfam" id="PF00386">
    <property type="entry name" value="C1q"/>
    <property type="match status" value="1"/>
</dbReference>
<keyword evidence="5 7" id="KW-0175">Coiled coil</keyword>
<keyword evidence="4 9" id="KW-0732">Signal</keyword>
<dbReference type="PANTHER" id="PTHR15427:SF36">
    <property type="entry name" value="EMILIN-2"/>
    <property type="match status" value="1"/>
</dbReference>
<dbReference type="SMART" id="SM00110">
    <property type="entry name" value="C1Q"/>
    <property type="match status" value="1"/>
</dbReference>
<keyword evidence="6" id="KW-1015">Disulfide bond</keyword>
<evidence type="ECO:0000256" key="7">
    <source>
        <dbReference type="SAM" id="Coils"/>
    </source>
</evidence>
<organism evidence="12 13">
    <name type="scientific">Phoxinus phoxinus</name>
    <name type="common">Eurasian minnow</name>
    <dbReference type="NCBI Taxonomy" id="58324"/>
    <lineage>
        <taxon>Eukaryota</taxon>
        <taxon>Metazoa</taxon>
        <taxon>Chordata</taxon>
        <taxon>Craniata</taxon>
        <taxon>Vertebrata</taxon>
        <taxon>Euteleostomi</taxon>
        <taxon>Actinopterygii</taxon>
        <taxon>Neopterygii</taxon>
        <taxon>Teleostei</taxon>
        <taxon>Ostariophysi</taxon>
        <taxon>Cypriniformes</taxon>
        <taxon>Leuciscidae</taxon>
        <taxon>Phoxininae</taxon>
        <taxon>Phoxinus</taxon>
    </lineage>
</organism>
<gene>
    <name evidence="12" type="ORF">R3I93_007265</name>
</gene>
<evidence type="ECO:0000256" key="1">
    <source>
        <dbReference type="ARBA" id="ARBA00004498"/>
    </source>
</evidence>
<sequence>MNCQPPFPSVQLSVLFIISFSLTHGYPSSLFQGNAYSGAVHRHRNKNWCAFIVQKNISCAVQGSVESHVEPERAQCPEHQPDCEPQMIYRTRFRPTYKIAYKTVTELEWRCCPGYQGPDCREVKGSPNRQTEYPQSNPQHPQPQRGQTRPAQRSERRETGQYDIRRGADKTRMLEEEVQRLSQTVLDLQAAMTGMAENLRTDLQEDTSKMLITLLNDRTSPDSARTGGTEESVVHLDGHQAMRGHIHGEREIETVLARLNDMTDALKSKDETLEELRGTVTGHDGQIRMLMDSTSQGLPVTGAAAQDIDILQTYIEEKFEKLKKEIVVNMEDEMAKLKNTCDEKIQSLQKASGEGKESGYLSLTDLVHNKEAELRKEIRELRLDLSMSDGLMRANRQTAIGKDDSDYYDLRKELVRVAEAHRVLNARVDNELKHLSSPKMEDILDSRIEDLEDRMNVTERNAETYCFYVDEKLTKEMMDEVAMLRQLLDQKLNAMQDQFTSMLIEMSNNSFPGMSSDSDDALQTQVNANKHLIQGLEDKFNAFGQICATDCKTNLPTDSQKPEGLDSLLKVLRNDLNVLRSDLVNNVTKIHALEDTIRMSPEKQFINAHMQDTSKRLNALTDNVNGLTGAITGLGDTVSKFSQDLYTLNSTCCQRGQVSGPSLREETGKPTHNQIEELKDKVDALNAHVATELSMCKFNTTGVAEVVSAVGDRVTALEKICGRLDGGTTNIQGLSEELEKKVAQMNRILGSHSGEITALQNSLLNFQSQLAVMAKQILKDHTSKEQGLPVRQARPGSVPLPDTRAPTQPMRHYVPHIHIPLIIPHRTVPVPTDRPHVHQPYVPHQPYWPQPPGNPKHPIHPVQPHQPAVHQPVVVTGQAGPPGYVRRVTVRRDQSSEDSKTPVKGFAGAPGYAPVNPVSYDTKQPHSSVAHVPWSSAYQRPIATPVSQQNSLTDPFSFSAGLTRQTFSGDFGIIRFNRVLVNDGGHYNPQTGIFAVPIDGRYLVTAVLTAPQGEHAEAVLSVSNRSVQKLDTAGYRSGHPRLTPDQCACGGSASFSLILPLRRGDNVALVRTAGKLAISESREILSTFSAIFLYSPQAKR</sequence>